<evidence type="ECO:0000313" key="1">
    <source>
        <dbReference type="EMBL" id="KAK0588947.1"/>
    </source>
</evidence>
<dbReference type="Proteomes" id="UP001168877">
    <property type="component" value="Unassembled WGS sequence"/>
</dbReference>
<reference evidence="1" key="2">
    <citation type="submission" date="2023-06" db="EMBL/GenBank/DDBJ databases">
        <authorList>
            <person name="Swenson N.G."/>
            <person name="Wegrzyn J.L."/>
            <person name="Mcevoy S.L."/>
        </authorList>
    </citation>
    <scope>NUCLEOTIDE SEQUENCE</scope>
    <source>
        <strain evidence="1">NS2018</strain>
        <tissue evidence="1">Leaf</tissue>
    </source>
</reference>
<reference evidence="1" key="1">
    <citation type="journal article" date="2022" name="Plant J.">
        <title>Strategies of tolerance reflected in two North American maple genomes.</title>
        <authorList>
            <person name="McEvoy S.L."/>
            <person name="Sezen U.U."/>
            <person name="Trouern-Trend A."/>
            <person name="McMahon S.M."/>
            <person name="Schaberg P.G."/>
            <person name="Yang J."/>
            <person name="Wegrzyn J.L."/>
            <person name="Swenson N.G."/>
        </authorList>
    </citation>
    <scope>NUCLEOTIDE SEQUENCE</scope>
    <source>
        <strain evidence="1">NS2018</strain>
    </source>
</reference>
<organism evidence="1 2">
    <name type="scientific">Acer saccharum</name>
    <name type="common">Sugar maple</name>
    <dbReference type="NCBI Taxonomy" id="4024"/>
    <lineage>
        <taxon>Eukaryota</taxon>
        <taxon>Viridiplantae</taxon>
        <taxon>Streptophyta</taxon>
        <taxon>Embryophyta</taxon>
        <taxon>Tracheophyta</taxon>
        <taxon>Spermatophyta</taxon>
        <taxon>Magnoliopsida</taxon>
        <taxon>eudicotyledons</taxon>
        <taxon>Gunneridae</taxon>
        <taxon>Pentapetalae</taxon>
        <taxon>rosids</taxon>
        <taxon>malvids</taxon>
        <taxon>Sapindales</taxon>
        <taxon>Sapindaceae</taxon>
        <taxon>Hippocastanoideae</taxon>
        <taxon>Acereae</taxon>
        <taxon>Acer</taxon>
    </lineage>
</organism>
<protein>
    <submittedName>
        <fullName evidence="1">Uncharacterized protein</fullName>
    </submittedName>
</protein>
<name>A0AA39SDA9_ACESA</name>
<accession>A0AA39SDA9</accession>
<dbReference type="AlphaFoldDB" id="A0AA39SDA9"/>
<evidence type="ECO:0000313" key="2">
    <source>
        <dbReference type="Proteomes" id="UP001168877"/>
    </source>
</evidence>
<gene>
    <name evidence="1" type="ORF">LWI29_007598</name>
</gene>
<proteinExistence type="predicted"/>
<dbReference type="EMBL" id="JAUESC010000381">
    <property type="protein sequence ID" value="KAK0588947.1"/>
    <property type="molecule type" value="Genomic_DNA"/>
</dbReference>
<sequence length="170" mass="18589">MSFLQSDGFQMDGQESMGFHIESQSESREIKTRSLRSILENLKERSSGFHLFPSSATVLFAGWLSGCTGLGSRLINFFLRHGASVLLVKLPPVSSFFIPGSARLAVCCPWRFPFGVLCQLHLVVRFSLMNGVGGVMQISPEIGVGSLVHFYNALPIQHPVNNLKNMSSGG</sequence>
<keyword evidence="2" id="KW-1185">Reference proteome</keyword>
<comment type="caution">
    <text evidence="1">The sequence shown here is derived from an EMBL/GenBank/DDBJ whole genome shotgun (WGS) entry which is preliminary data.</text>
</comment>